<keyword evidence="1" id="KW-1133">Transmembrane helix</keyword>
<dbReference type="Proteomes" id="UP000570823">
    <property type="component" value="Unassembled WGS sequence"/>
</dbReference>
<evidence type="ECO:0000313" key="3">
    <source>
        <dbReference type="Proteomes" id="UP000570823"/>
    </source>
</evidence>
<name>A0A7K4HNE4_9EURY</name>
<reference evidence="2 3" key="1">
    <citation type="submission" date="2020-06" db="EMBL/GenBank/DDBJ databases">
        <title>Methanofollis fontis sp. nov., a methanogen isolated from marine sediments near a cold seep at Four-Way Closure Ridge offshore southwestern Taiwan.</title>
        <authorList>
            <person name="Chen S.-C."/>
            <person name="Teng N.-H."/>
            <person name="Lin Y.-S."/>
            <person name="Lai M.-C."/>
            <person name="Chen H.-H."/>
            <person name="Wang C.-C."/>
        </authorList>
    </citation>
    <scope>NUCLEOTIDE SEQUENCE [LARGE SCALE GENOMIC DNA]</scope>
    <source>
        <strain evidence="2 3">DSM 2702</strain>
    </source>
</reference>
<evidence type="ECO:0000256" key="1">
    <source>
        <dbReference type="SAM" id="Phobius"/>
    </source>
</evidence>
<dbReference type="AlphaFoldDB" id="A0A7K4HNE4"/>
<organism evidence="2 3">
    <name type="scientific">Methanofollis tationis</name>
    <dbReference type="NCBI Taxonomy" id="81417"/>
    <lineage>
        <taxon>Archaea</taxon>
        <taxon>Methanobacteriati</taxon>
        <taxon>Methanobacteriota</taxon>
        <taxon>Stenosarchaea group</taxon>
        <taxon>Methanomicrobia</taxon>
        <taxon>Methanomicrobiales</taxon>
        <taxon>Methanomicrobiaceae</taxon>
        <taxon>Methanofollis</taxon>
    </lineage>
</organism>
<comment type="caution">
    <text evidence="2">The sequence shown here is derived from an EMBL/GenBank/DDBJ whole genome shotgun (WGS) entry which is preliminary data.</text>
</comment>
<dbReference type="EMBL" id="JABXWR010000001">
    <property type="protein sequence ID" value="NVO66368.1"/>
    <property type="molecule type" value="Genomic_DNA"/>
</dbReference>
<feature type="transmembrane region" description="Helical" evidence="1">
    <location>
        <begin position="6"/>
        <end position="23"/>
    </location>
</feature>
<protein>
    <submittedName>
        <fullName evidence="2">Uncharacterized protein</fullName>
    </submittedName>
</protein>
<evidence type="ECO:0000313" key="2">
    <source>
        <dbReference type="EMBL" id="NVO66368.1"/>
    </source>
</evidence>
<dbReference type="RefSeq" id="WP_176788070.1">
    <property type="nucleotide sequence ID" value="NZ_JABXWR010000001.1"/>
</dbReference>
<gene>
    <name evidence="2" type="ORF">HWN36_03345</name>
</gene>
<sequence>MEREDLISLIAAVAIVVVVALVVKPALSDGPVLFLAPEEGAAATTFSTTAIPRTTAVPTPEPVPAWDGRAKTVGFVDPASYGINASAPQAAMSVPPSEGAPSKAMAVYAVVRGSGSGTTDIISIPYPYWELAYDAEAYNTEFSLLNIQVMDATDPNRFVRIVTKRDSDFITGKDFDPAIRREAWKERFFEGGRDYWLVINTRSIKSYTLQILVPERYVTGA</sequence>
<keyword evidence="3" id="KW-1185">Reference proteome</keyword>
<proteinExistence type="predicted"/>
<keyword evidence="1" id="KW-0472">Membrane</keyword>
<dbReference type="OrthoDB" id="117707at2157"/>
<keyword evidence="1" id="KW-0812">Transmembrane</keyword>
<accession>A0A7K4HNE4</accession>